<keyword evidence="4 11" id="KW-0770">Synapse</keyword>
<dbReference type="SMART" id="SM01381">
    <property type="entry name" value="7TM_GPCR_Srsx"/>
    <property type="match status" value="1"/>
</dbReference>
<feature type="domain" description="G-protein coupled receptors family 1 profile" evidence="12">
    <location>
        <begin position="23"/>
        <end position="299"/>
    </location>
</feature>
<comment type="subcellular location">
    <subcellularLocation>
        <location evidence="11">Cell membrane</location>
        <topology evidence="11">Multi-pass membrane protein</topology>
    </subcellularLocation>
    <subcellularLocation>
        <location evidence="11">Postsynaptic cell membrane</location>
        <topology evidence="11">Multi-pass membrane protein</topology>
    </subcellularLocation>
</comment>
<gene>
    <name evidence="13" type="ORF">GSTENG00025705001</name>
</gene>
<dbReference type="PANTHER" id="PTHR24247">
    <property type="entry name" value="5-HYDROXYTRYPTAMINE RECEPTOR"/>
    <property type="match status" value="1"/>
</dbReference>
<evidence type="ECO:0000256" key="8">
    <source>
        <dbReference type="ARBA" id="ARBA00023224"/>
    </source>
</evidence>
<organism evidence="13">
    <name type="scientific">Tetraodon nigroviridis</name>
    <name type="common">Spotted green pufferfish</name>
    <name type="synonym">Chelonodon nigroviridis</name>
    <dbReference type="NCBI Taxonomy" id="99883"/>
    <lineage>
        <taxon>Eukaryota</taxon>
        <taxon>Metazoa</taxon>
        <taxon>Chordata</taxon>
        <taxon>Craniata</taxon>
        <taxon>Vertebrata</taxon>
        <taxon>Euteleostomi</taxon>
        <taxon>Actinopterygii</taxon>
        <taxon>Neopterygii</taxon>
        <taxon>Teleostei</taxon>
        <taxon>Neoteleostei</taxon>
        <taxon>Acanthomorphata</taxon>
        <taxon>Eupercaria</taxon>
        <taxon>Tetraodontiformes</taxon>
        <taxon>Tetradontoidea</taxon>
        <taxon>Tetraodontidae</taxon>
        <taxon>Tetraodon</taxon>
    </lineage>
</organism>
<feature type="non-terminal residue" evidence="13">
    <location>
        <position position="1"/>
    </location>
</feature>
<dbReference type="PROSITE" id="PS50262">
    <property type="entry name" value="G_PROTEIN_RECEP_F1_2"/>
    <property type="match status" value="1"/>
</dbReference>
<dbReference type="OrthoDB" id="10071887at2759"/>
<feature type="transmembrane region" description="Helical" evidence="11">
    <location>
        <begin position="43"/>
        <end position="69"/>
    </location>
</feature>
<dbReference type="PROSITE" id="PS00237">
    <property type="entry name" value="G_PROTEIN_RECEP_F1_1"/>
    <property type="match status" value="1"/>
</dbReference>
<dbReference type="PANTHER" id="PTHR24247:SF180">
    <property type="entry name" value="MUSCARINIC ACETYLCHOLINE RECEPTOR M4"/>
    <property type="match status" value="1"/>
</dbReference>
<dbReference type="GO" id="GO:0016907">
    <property type="term" value="F:G protein-coupled acetylcholine receptor activity"/>
    <property type="evidence" value="ECO:0007669"/>
    <property type="project" value="UniProtKB-UniRule"/>
</dbReference>
<feature type="transmembrane region" description="Helical" evidence="11">
    <location>
        <begin position="163"/>
        <end position="190"/>
    </location>
</feature>
<protein>
    <recommendedName>
        <fullName evidence="11">Muscarinic acetylcholine receptor</fullName>
    </recommendedName>
</protein>
<keyword evidence="1 11" id="KW-1003">Cell membrane</keyword>
<feature type="non-terminal residue" evidence="13">
    <location>
        <position position="322"/>
    </location>
</feature>
<comment type="similarity">
    <text evidence="11">Belongs to the G-protein coupled receptor 1 family. Muscarinic acetylcholine receptor subfamily.</text>
</comment>
<feature type="transmembrane region" description="Helical" evidence="11">
    <location>
        <begin position="123"/>
        <end position="143"/>
    </location>
</feature>
<keyword evidence="6 11" id="KW-0472">Membrane</keyword>
<evidence type="ECO:0000256" key="1">
    <source>
        <dbReference type="ARBA" id="ARBA00022475"/>
    </source>
</evidence>
<evidence type="ECO:0000256" key="4">
    <source>
        <dbReference type="ARBA" id="ARBA00023018"/>
    </source>
</evidence>
<dbReference type="EMBL" id="CAAE01014769">
    <property type="protein sequence ID" value="CAG05625.1"/>
    <property type="molecule type" value="Genomic_DNA"/>
</dbReference>
<evidence type="ECO:0000256" key="10">
    <source>
        <dbReference type="RuleBase" id="RU000688"/>
    </source>
</evidence>
<sequence>YSAAQVALIATATTCLSVFTVAGNLLVLLSIPLNRHLRTVNNYFLLSLAAADLLVGLVSVNLYALYLLWGSWPLPAALCDTWLVLDHTVSGASVIHLLLIGLDRYLCMTRPFSYPARRGAGTALLMIGAAWLLAFVCWAPAILCWQTDGGRRAVPQDRCYTQLLASPAVILATTLPTFYLPAVVMVTLYCRLSAASRTRLNAYLLERAGPRRSSSSEPGSELCPGRFQSQERRQRRAIARERRVARTILAIVLAFIVTWTPYNVLAVVAAFSHVVIPNVLWATGCWLRYVNSAINPCCYALCNATFRRTFGSLLRCRGRKLR</sequence>
<reference evidence="13" key="1">
    <citation type="journal article" date="2004" name="Nature">
        <title>Genome duplication in the teleost fish Tetraodon nigroviridis reveals the early vertebrate proto-karyotype.</title>
        <authorList>
            <person name="Jaillon O."/>
            <person name="Aury J.-M."/>
            <person name="Brunet F."/>
            <person name="Petit J.-L."/>
            <person name="Stange-Thomann N."/>
            <person name="Mauceli E."/>
            <person name="Bouneau L."/>
            <person name="Fischer C."/>
            <person name="Ozouf-Costaz C."/>
            <person name="Bernot A."/>
            <person name="Nicaud S."/>
            <person name="Jaffe D."/>
            <person name="Fisher S."/>
            <person name="Lutfalla G."/>
            <person name="Dossat C."/>
            <person name="Segurens B."/>
            <person name="Dasilva C."/>
            <person name="Salanoubat M."/>
            <person name="Levy M."/>
            <person name="Boudet N."/>
            <person name="Castellano S."/>
            <person name="Anthouard V."/>
            <person name="Jubin C."/>
            <person name="Castelli V."/>
            <person name="Katinka M."/>
            <person name="Vacherie B."/>
            <person name="Biemont C."/>
            <person name="Skalli Z."/>
            <person name="Cattolico L."/>
            <person name="Poulain J."/>
            <person name="De Berardinis V."/>
            <person name="Cruaud C."/>
            <person name="Duprat S."/>
            <person name="Brottier P."/>
            <person name="Coutanceau J.-P."/>
            <person name="Gouzy J."/>
            <person name="Parra G."/>
            <person name="Lardier G."/>
            <person name="Chapple C."/>
            <person name="McKernan K.J."/>
            <person name="McEwan P."/>
            <person name="Bosak S."/>
            <person name="Kellis M."/>
            <person name="Volff J.-N."/>
            <person name="Guigo R."/>
            <person name="Zody M.C."/>
            <person name="Mesirov J."/>
            <person name="Lindblad-Toh K."/>
            <person name="Birren B."/>
            <person name="Nusbaum C."/>
            <person name="Kahn D."/>
            <person name="Robinson-Rechavi M."/>
            <person name="Laudet V."/>
            <person name="Schachter V."/>
            <person name="Quetier F."/>
            <person name="Saurin W."/>
            <person name="Scarpelli C."/>
            <person name="Wincker P."/>
            <person name="Lander E.S."/>
            <person name="Weissenbach J."/>
            <person name="Roest Crollius H."/>
        </authorList>
    </citation>
    <scope>NUCLEOTIDE SEQUENCE [LARGE SCALE GENOMIC DNA]</scope>
</reference>
<dbReference type="Gene3D" id="1.20.1070.10">
    <property type="entry name" value="Rhodopsin 7-helix transmembrane proteins"/>
    <property type="match status" value="1"/>
</dbReference>
<feature type="transmembrane region" description="Helical" evidence="11">
    <location>
        <begin position="81"/>
        <end position="102"/>
    </location>
</feature>
<evidence type="ECO:0000256" key="6">
    <source>
        <dbReference type="ARBA" id="ARBA00023136"/>
    </source>
</evidence>
<dbReference type="GO" id="GO:0045211">
    <property type="term" value="C:postsynaptic membrane"/>
    <property type="evidence" value="ECO:0007669"/>
    <property type="project" value="UniProtKB-SubCell"/>
</dbReference>
<keyword evidence="9 11" id="KW-0628">Postsynaptic cell membrane</keyword>
<keyword evidence="5 10" id="KW-0297">G-protein coupled receptor</keyword>
<dbReference type="KEGG" id="tng:GSTEN00025705G001"/>
<dbReference type="InterPro" id="IPR000276">
    <property type="entry name" value="GPCR_Rhodpsn"/>
</dbReference>
<dbReference type="Pfam" id="PF00001">
    <property type="entry name" value="7tm_1"/>
    <property type="match status" value="1"/>
</dbReference>
<reference evidence="13" key="2">
    <citation type="submission" date="2004-02" db="EMBL/GenBank/DDBJ databases">
        <authorList>
            <consortium name="Genoscope"/>
            <consortium name="Whitehead Institute Centre for Genome Research"/>
        </authorList>
    </citation>
    <scope>NUCLEOTIDE SEQUENCE</scope>
</reference>
<evidence type="ECO:0000256" key="3">
    <source>
        <dbReference type="ARBA" id="ARBA00022989"/>
    </source>
</evidence>
<evidence type="ECO:0000256" key="2">
    <source>
        <dbReference type="ARBA" id="ARBA00022692"/>
    </source>
</evidence>
<keyword evidence="8 10" id="KW-0807">Transducer</keyword>
<dbReference type="GO" id="GO:0030425">
    <property type="term" value="C:dendrite"/>
    <property type="evidence" value="ECO:0007669"/>
    <property type="project" value="TreeGrafter"/>
</dbReference>
<accession>Q4S157</accession>
<dbReference type="InterPro" id="IPR017452">
    <property type="entry name" value="GPCR_Rhodpsn_7TM"/>
</dbReference>
<feature type="transmembrane region" description="Helical" evidence="11">
    <location>
        <begin position="6"/>
        <end position="31"/>
    </location>
</feature>
<evidence type="ECO:0000256" key="7">
    <source>
        <dbReference type="ARBA" id="ARBA00023170"/>
    </source>
</evidence>
<keyword evidence="7 10" id="KW-0675">Receptor</keyword>
<keyword evidence="2 10" id="KW-0812">Transmembrane</keyword>
<dbReference type="InterPro" id="IPR000995">
    <property type="entry name" value="Musac_Ach_rcpt"/>
</dbReference>
<keyword evidence="3 11" id="KW-1133">Transmembrane helix</keyword>
<evidence type="ECO:0000256" key="5">
    <source>
        <dbReference type="ARBA" id="ARBA00023040"/>
    </source>
</evidence>
<dbReference type="GO" id="GO:0007187">
    <property type="term" value="P:G protein-coupled receptor signaling pathway, coupled to cyclic nucleotide second messenger"/>
    <property type="evidence" value="ECO:0007669"/>
    <property type="project" value="TreeGrafter"/>
</dbReference>
<name>Q4S157_TETNG</name>
<comment type="caution">
    <text evidence="11">Lacks conserved residue(s) required for the propagation of feature annotation.</text>
</comment>
<feature type="transmembrane region" description="Helical" evidence="11">
    <location>
        <begin position="244"/>
        <end position="262"/>
    </location>
</feature>
<evidence type="ECO:0000256" key="11">
    <source>
        <dbReference type="RuleBase" id="RU361191"/>
    </source>
</evidence>
<evidence type="ECO:0000313" key="13">
    <source>
        <dbReference type="EMBL" id="CAG05625.1"/>
    </source>
</evidence>
<proteinExistence type="inferred from homology"/>
<evidence type="ECO:0000256" key="9">
    <source>
        <dbReference type="ARBA" id="ARBA00023257"/>
    </source>
</evidence>
<dbReference type="CDD" id="cd15049">
    <property type="entry name" value="7tmA_mAChR"/>
    <property type="match status" value="1"/>
</dbReference>
<dbReference type="AlphaFoldDB" id="Q4S157"/>
<evidence type="ECO:0000259" key="12">
    <source>
        <dbReference type="PROSITE" id="PS50262"/>
    </source>
</evidence>
<dbReference type="GO" id="GO:0004993">
    <property type="term" value="F:G protein-coupled serotonin receptor activity"/>
    <property type="evidence" value="ECO:0007669"/>
    <property type="project" value="TreeGrafter"/>
</dbReference>
<dbReference type="PRINTS" id="PR00237">
    <property type="entry name" value="GPCRRHODOPSN"/>
</dbReference>
<dbReference type="PRINTS" id="PR00243">
    <property type="entry name" value="MUSCARINICR"/>
</dbReference>
<dbReference type="SUPFAM" id="SSF81321">
    <property type="entry name" value="Family A G protein-coupled receptor-like"/>
    <property type="match status" value="1"/>
</dbReference>
<dbReference type="GO" id="GO:0007197">
    <property type="term" value="P:adenylate cyclase-inhibiting G protein-coupled acetylcholine receptor signaling pathway"/>
    <property type="evidence" value="ECO:0007669"/>
    <property type="project" value="TreeGrafter"/>
</dbReference>
<comment type="function">
    <text evidence="11">The muscarinic acetylcholine receptor mediates various cellular responses, including inhibition of adenylate cyclase, breakdown of phosphoinositides and modulation of potassium channels through the action of G proteins.</text>
</comment>
<comment type="caution">
    <text evidence="13">The sequence shown here is derived from an EMBL/GenBank/DDBJ whole genome shotgun (WGS) entry which is preliminary data.</text>
</comment>